<feature type="transmembrane region" description="Helical" evidence="6">
    <location>
        <begin position="76"/>
        <end position="98"/>
    </location>
</feature>
<evidence type="ECO:0000256" key="3">
    <source>
        <dbReference type="ARBA" id="ARBA00022692"/>
    </source>
</evidence>
<dbReference type="AlphaFoldDB" id="A0ABD5NIV1"/>
<feature type="transmembrane region" description="Helical" evidence="6">
    <location>
        <begin position="382"/>
        <end position="405"/>
    </location>
</feature>
<evidence type="ECO:0000256" key="1">
    <source>
        <dbReference type="ARBA" id="ARBA00004651"/>
    </source>
</evidence>
<dbReference type="Proteomes" id="UP001595846">
    <property type="component" value="Unassembled WGS sequence"/>
</dbReference>
<gene>
    <name evidence="7" type="ORF">ACFOUR_01135</name>
</gene>
<evidence type="ECO:0000256" key="5">
    <source>
        <dbReference type="ARBA" id="ARBA00023136"/>
    </source>
</evidence>
<keyword evidence="4 6" id="KW-1133">Transmembrane helix</keyword>
<keyword evidence="3 6" id="KW-0812">Transmembrane</keyword>
<dbReference type="GeneID" id="73904860"/>
<dbReference type="PANTHER" id="PTHR30250:SF28">
    <property type="entry name" value="POLYSACCHARIDE BIOSYNTHESIS PROTEIN"/>
    <property type="match status" value="1"/>
</dbReference>
<dbReference type="RefSeq" id="WP_256532090.1">
    <property type="nucleotide sequence ID" value="NZ_CP101824.1"/>
</dbReference>
<feature type="transmembrane region" description="Helical" evidence="6">
    <location>
        <begin position="9"/>
        <end position="31"/>
    </location>
</feature>
<dbReference type="EMBL" id="JBHSAQ010000001">
    <property type="protein sequence ID" value="MFC3956977.1"/>
    <property type="molecule type" value="Genomic_DNA"/>
</dbReference>
<keyword evidence="5 6" id="KW-0472">Membrane</keyword>
<accession>A0ABD5NIV1</accession>
<feature type="transmembrane region" description="Helical" evidence="6">
    <location>
        <begin position="37"/>
        <end position="64"/>
    </location>
</feature>
<dbReference type="InterPro" id="IPR050833">
    <property type="entry name" value="Poly_Biosynth_Transport"/>
</dbReference>
<evidence type="ECO:0000256" key="4">
    <source>
        <dbReference type="ARBA" id="ARBA00022989"/>
    </source>
</evidence>
<proteinExistence type="predicted"/>
<name>A0ABD5NIV1_9EURY</name>
<sequence>MNKSLTQRIFFSWSADIITTIAGFLGTIYLARTLGPAPLGVFALVISVIKWLLICDIGITQAAIKRISEGENDGEVITATFVLQTTITVFAIGMLFLFRGTVNSYIGGPYVVYIAVLFGMNYLASGTVSQILRGYQRVDISNGLYALERTMRVAFQVGLVFVGFRITGLMIGMITSLALMTIVGAIYLLSRTDLNPTIPRKQNFVDIVSFAKYSVLGVMKSQAFTWMDIAIMGVFVSNSVIGIYNVSWTLAMTFVLLANSIQKNLFPEVSSLIISDETDRVRELLSESMLYAGLLPIPGIVGALLLGDSVLTIYGPKFTEGQFILVLLVIVALLRAYDGQVHAVIDGFDRPDLTFRINIIFLITNIVLNVILIPTYGSLGAAMATVLSTCLSVLVSWQMASSLVSSSFPIYGVAKQITAAIIMGAVVILFEVIFPSTNVINTLLLIGLGALVYFSILFILLDEIRSKTLEIATNI</sequence>
<evidence type="ECO:0000256" key="2">
    <source>
        <dbReference type="ARBA" id="ARBA00022475"/>
    </source>
</evidence>
<feature type="transmembrane region" description="Helical" evidence="6">
    <location>
        <begin position="321"/>
        <end position="337"/>
    </location>
</feature>
<organism evidence="7 8">
    <name type="scientific">Halovivax cerinus</name>
    <dbReference type="NCBI Taxonomy" id="1487865"/>
    <lineage>
        <taxon>Archaea</taxon>
        <taxon>Methanobacteriati</taxon>
        <taxon>Methanobacteriota</taxon>
        <taxon>Stenosarchaea group</taxon>
        <taxon>Halobacteria</taxon>
        <taxon>Halobacteriales</taxon>
        <taxon>Natrialbaceae</taxon>
        <taxon>Halovivax</taxon>
    </lineage>
</organism>
<feature type="transmembrane region" description="Helical" evidence="6">
    <location>
        <begin position="440"/>
        <end position="461"/>
    </location>
</feature>
<feature type="transmembrane region" description="Helical" evidence="6">
    <location>
        <begin position="153"/>
        <end position="186"/>
    </location>
</feature>
<dbReference type="Pfam" id="PF13440">
    <property type="entry name" value="Polysacc_synt_3"/>
    <property type="match status" value="1"/>
</dbReference>
<dbReference type="PANTHER" id="PTHR30250">
    <property type="entry name" value="PST FAMILY PREDICTED COLANIC ACID TRANSPORTER"/>
    <property type="match status" value="1"/>
</dbReference>
<keyword evidence="2" id="KW-1003">Cell membrane</keyword>
<feature type="transmembrane region" description="Helical" evidence="6">
    <location>
        <begin position="229"/>
        <end position="257"/>
    </location>
</feature>
<feature type="transmembrane region" description="Helical" evidence="6">
    <location>
        <begin position="110"/>
        <end position="132"/>
    </location>
</feature>
<evidence type="ECO:0000313" key="8">
    <source>
        <dbReference type="Proteomes" id="UP001595846"/>
    </source>
</evidence>
<feature type="transmembrane region" description="Helical" evidence="6">
    <location>
        <begin position="357"/>
        <end position="376"/>
    </location>
</feature>
<dbReference type="GO" id="GO:0005886">
    <property type="term" value="C:plasma membrane"/>
    <property type="evidence" value="ECO:0007669"/>
    <property type="project" value="UniProtKB-SubCell"/>
</dbReference>
<evidence type="ECO:0000313" key="7">
    <source>
        <dbReference type="EMBL" id="MFC3956977.1"/>
    </source>
</evidence>
<keyword evidence="8" id="KW-1185">Reference proteome</keyword>
<protein>
    <submittedName>
        <fullName evidence="7">Oligosaccharide flippase family protein</fullName>
    </submittedName>
</protein>
<reference evidence="7 8" key="1">
    <citation type="journal article" date="2019" name="Int. J. Syst. Evol. Microbiol.">
        <title>The Global Catalogue of Microorganisms (GCM) 10K type strain sequencing project: providing services to taxonomists for standard genome sequencing and annotation.</title>
        <authorList>
            <consortium name="The Broad Institute Genomics Platform"/>
            <consortium name="The Broad Institute Genome Sequencing Center for Infectious Disease"/>
            <person name="Wu L."/>
            <person name="Ma J."/>
        </authorList>
    </citation>
    <scope>NUCLEOTIDE SEQUENCE [LARGE SCALE GENOMIC DNA]</scope>
    <source>
        <strain evidence="7 8">IBRC-M 10256</strain>
    </source>
</reference>
<comment type="subcellular location">
    <subcellularLocation>
        <location evidence="1">Cell membrane</location>
        <topology evidence="1">Multi-pass membrane protein</topology>
    </subcellularLocation>
</comment>
<feature type="transmembrane region" description="Helical" evidence="6">
    <location>
        <begin position="417"/>
        <end position="434"/>
    </location>
</feature>
<evidence type="ECO:0000256" key="6">
    <source>
        <dbReference type="SAM" id="Phobius"/>
    </source>
</evidence>
<comment type="caution">
    <text evidence="7">The sequence shown here is derived from an EMBL/GenBank/DDBJ whole genome shotgun (WGS) entry which is preliminary data.</text>
</comment>
<feature type="transmembrane region" description="Helical" evidence="6">
    <location>
        <begin position="290"/>
        <end position="315"/>
    </location>
</feature>